<evidence type="ECO:0000256" key="1">
    <source>
        <dbReference type="ARBA" id="ARBA00004123"/>
    </source>
</evidence>
<organism evidence="11 12">
    <name type="scientific">Ciona savignyi</name>
    <name type="common">Pacific transparent sea squirt</name>
    <dbReference type="NCBI Taxonomy" id="51511"/>
    <lineage>
        <taxon>Eukaryota</taxon>
        <taxon>Metazoa</taxon>
        <taxon>Chordata</taxon>
        <taxon>Tunicata</taxon>
        <taxon>Ascidiacea</taxon>
        <taxon>Phlebobranchia</taxon>
        <taxon>Cionidae</taxon>
        <taxon>Ciona</taxon>
    </lineage>
</organism>
<evidence type="ECO:0000256" key="3">
    <source>
        <dbReference type="ARBA" id="ARBA00014688"/>
    </source>
</evidence>
<evidence type="ECO:0000256" key="2">
    <source>
        <dbReference type="ARBA" id="ARBA00008729"/>
    </source>
</evidence>
<evidence type="ECO:0000313" key="11">
    <source>
        <dbReference type="Ensembl" id="ENSCSAVP00000009632.1"/>
    </source>
</evidence>
<evidence type="ECO:0000256" key="9">
    <source>
        <dbReference type="ARBA" id="ARBA00023242"/>
    </source>
</evidence>
<proteinExistence type="inferred from homology"/>
<dbReference type="HOGENOM" id="CLU_1562335_0_0_1"/>
<evidence type="ECO:0000256" key="6">
    <source>
        <dbReference type="ARBA" id="ARBA00023054"/>
    </source>
</evidence>
<keyword evidence="5" id="KW-0805">Transcription regulation</keyword>
<dbReference type="InterPro" id="IPR042429">
    <property type="entry name" value="SFR1"/>
</dbReference>
<dbReference type="InParanoid" id="H2YWC1"/>
<evidence type="ECO:0000256" key="7">
    <source>
        <dbReference type="ARBA" id="ARBA00023163"/>
    </source>
</evidence>
<dbReference type="Pfam" id="PF10376">
    <property type="entry name" value="Mei5"/>
    <property type="match status" value="1"/>
</dbReference>
<protein>
    <recommendedName>
        <fullName evidence="3">Swi5-dependent recombination DNA repair protein 1 homolog</fullName>
    </recommendedName>
    <alternativeName>
        <fullName evidence="10">Meiosis protein 5 homolog</fullName>
    </alternativeName>
</protein>
<reference evidence="12" key="1">
    <citation type="submission" date="2003-08" db="EMBL/GenBank/DDBJ databases">
        <authorList>
            <person name="Birren B."/>
            <person name="Nusbaum C."/>
            <person name="Abebe A."/>
            <person name="Abouelleil A."/>
            <person name="Adekoya E."/>
            <person name="Ait-zahra M."/>
            <person name="Allen N."/>
            <person name="Allen T."/>
            <person name="An P."/>
            <person name="Anderson M."/>
            <person name="Anderson S."/>
            <person name="Arachchi H."/>
            <person name="Armbruster J."/>
            <person name="Bachantsang P."/>
            <person name="Baldwin J."/>
            <person name="Barry A."/>
            <person name="Bayul T."/>
            <person name="Blitshsteyn B."/>
            <person name="Bloom T."/>
            <person name="Blye J."/>
            <person name="Boguslavskiy L."/>
            <person name="Borowsky M."/>
            <person name="Boukhgalter B."/>
            <person name="Brunache A."/>
            <person name="Butler J."/>
            <person name="Calixte N."/>
            <person name="Calvo S."/>
            <person name="Camarata J."/>
            <person name="Campo K."/>
            <person name="Chang J."/>
            <person name="Cheshatsang Y."/>
            <person name="Citroen M."/>
            <person name="Collymore A."/>
            <person name="Considine T."/>
            <person name="Cook A."/>
            <person name="Cooke P."/>
            <person name="Corum B."/>
            <person name="Cuomo C."/>
            <person name="David R."/>
            <person name="Dawoe T."/>
            <person name="Degray S."/>
            <person name="Dodge S."/>
            <person name="Dooley K."/>
            <person name="Dorje P."/>
            <person name="Dorjee K."/>
            <person name="Dorris L."/>
            <person name="Duffey N."/>
            <person name="Dupes A."/>
            <person name="Elkins T."/>
            <person name="Engels R."/>
            <person name="Erickson J."/>
            <person name="Farina A."/>
            <person name="Faro S."/>
            <person name="Ferreira P."/>
            <person name="Fischer H."/>
            <person name="Fitzgerald M."/>
            <person name="Foley K."/>
            <person name="Gage D."/>
            <person name="Galagan J."/>
            <person name="Gearin G."/>
            <person name="Gnerre S."/>
            <person name="Gnirke A."/>
            <person name="Goyette A."/>
            <person name="Graham J."/>
            <person name="Grandbois E."/>
            <person name="Gyaltsen K."/>
            <person name="Hafez N."/>
            <person name="Hagopian D."/>
            <person name="Hagos B."/>
            <person name="Hall J."/>
            <person name="Hatcher B."/>
            <person name="Heller A."/>
            <person name="Higgins H."/>
            <person name="Honan T."/>
            <person name="Horn A."/>
            <person name="Houde N."/>
            <person name="Hughes L."/>
            <person name="Hulme W."/>
            <person name="Husby E."/>
            <person name="Iliev I."/>
            <person name="Jaffe D."/>
            <person name="Jones C."/>
            <person name="Kamal M."/>
            <person name="Kamat A."/>
            <person name="Kamvysselis M."/>
            <person name="Karlsson E."/>
            <person name="Kells C."/>
            <person name="Kieu A."/>
            <person name="Kisner P."/>
            <person name="Kodira C."/>
            <person name="Kulbokas E."/>
            <person name="Labutti K."/>
            <person name="Lama D."/>
            <person name="Landers T."/>
            <person name="Leger J."/>
            <person name="Levine S."/>
            <person name="Lewis D."/>
            <person name="Lewis T."/>
            <person name="Lindblad-toh K."/>
            <person name="Liu X."/>
            <person name="Lokyitsang T."/>
            <person name="Lokyitsang Y."/>
            <person name="Lucien O."/>
            <person name="Lui A."/>
            <person name="Ma L.J."/>
            <person name="Mabbitt R."/>
            <person name="Macdonald J."/>
            <person name="Maclean C."/>
            <person name="Major J."/>
            <person name="Manning J."/>
            <person name="Marabella R."/>
            <person name="Maru K."/>
            <person name="Matthews C."/>
            <person name="Mauceli E."/>
            <person name="Mccarthy M."/>
            <person name="Mcdonough S."/>
            <person name="Mcghee T."/>
            <person name="Meldrim J."/>
            <person name="Meneus L."/>
            <person name="Mesirov J."/>
            <person name="Mihalev A."/>
            <person name="Mihova T."/>
            <person name="Mikkelsen T."/>
            <person name="Mlenga V."/>
            <person name="Moru K."/>
            <person name="Mozes J."/>
            <person name="Mulrain L."/>
            <person name="Munson G."/>
            <person name="Naylor J."/>
            <person name="Newes C."/>
            <person name="Nguyen C."/>
            <person name="Nguyen N."/>
            <person name="Nguyen T."/>
            <person name="Nicol R."/>
            <person name="Nielsen C."/>
            <person name="Nizzari M."/>
            <person name="Norbu C."/>
            <person name="Norbu N."/>
            <person name="O'donnell P."/>
            <person name="Okoawo O."/>
            <person name="O'leary S."/>
            <person name="Omotosho B."/>
            <person name="O'neill K."/>
            <person name="Osman S."/>
            <person name="Parker S."/>
            <person name="Perrin D."/>
            <person name="Phunkhang P."/>
            <person name="Piqani B."/>
            <person name="Purcell S."/>
            <person name="Rachupka T."/>
            <person name="Ramasamy U."/>
            <person name="Rameau R."/>
            <person name="Ray V."/>
            <person name="Raymond C."/>
            <person name="Retta R."/>
            <person name="Richardson S."/>
            <person name="Rise C."/>
            <person name="Rodriguez J."/>
            <person name="Rogers J."/>
            <person name="Rogov P."/>
            <person name="Rutman M."/>
            <person name="Schupbach R."/>
            <person name="Seaman C."/>
            <person name="Settipalli S."/>
            <person name="Sharpe T."/>
            <person name="Sheridan J."/>
            <person name="Sherpa N."/>
            <person name="Shi J."/>
            <person name="Smirnov S."/>
            <person name="Smith C."/>
            <person name="Sougnez C."/>
            <person name="Spencer B."/>
            <person name="Stalker J."/>
            <person name="Stange-thomann N."/>
            <person name="Stavropoulos S."/>
            <person name="Stetson K."/>
            <person name="Stone C."/>
            <person name="Stone S."/>
            <person name="Stubbs M."/>
            <person name="Talamas J."/>
            <person name="Tchuinga P."/>
            <person name="Tenzing P."/>
            <person name="Tesfaye S."/>
            <person name="Theodore J."/>
            <person name="Thoulutsang Y."/>
            <person name="Topham K."/>
            <person name="Towey S."/>
            <person name="Tsamla T."/>
            <person name="Tsomo N."/>
            <person name="Vallee D."/>
            <person name="Vassiliev H."/>
            <person name="Venkataraman V."/>
            <person name="Vinson J."/>
            <person name="Vo A."/>
            <person name="Wade C."/>
            <person name="Wang S."/>
            <person name="Wangchuk T."/>
            <person name="Wangdi T."/>
            <person name="Whittaker C."/>
            <person name="Wilkinson J."/>
            <person name="Wu Y."/>
            <person name="Wyman D."/>
            <person name="Yadav S."/>
            <person name="Yang S."/>
            <person name="Yang X."/>
            <person name="Yeager S."/>
            <person name="Yee E."/>
            <person name="Young G."/>
            <person name="Zainoun J."/>
            <person name="Zembeck L."/>
            <person name="Zimmer A."/>
            <person name="Zody M."/>
            <person name="Lander E."/>
        </authorList>
    </citation>
    <scope>NUCLEOTIDE SEQUENCE [LARGE SCALE GENOMIC DNA]</scope>
</reference>
<evidence type="ECO:0000256" key="10">
    <source>
        <dbReference type="ARBA" id="ARBA00033234"/>
    </source>
</evidence>
<dbReference type="OMA" id="CEQKTEN"/>
<keyword evidence="6" id="KW-0175">Coiled coil</keyword>
<evidence type="ECO:0000256" key="8">
    <source>
        <dbReference type="ARBA" id="ARBA00023204"/>
    </source>
</evidence>
<evidence type="ECO:0000256" key="5">
    <source>
        <dbReference type="ARBA" id="ARBA00023015"/>
    </source>
</evidence>
<keyword evidence="9" id="KW-0539">Nucleus</keyword>
<comment type="subcellular location">
    <subcellularLocation>
        <location evidence="1">Nucleus</location>
    </subcellularLocation>
</comment>
<name>H2YWC1_CIOSA</name>
<evidence type="ECO:0000256" key="4">
    <source>
        <dbReference type="ARBA" id="ARBA00022763"/>
    </source>
</evidence>
<keyword evidence="4" id="KW-0227">DNA damage</keyword>
<dbReference type="AlphaFoldDB" id="H2YWC1"/>
<keyword evidence="12" id="KW-1185">Reference proteome</keyword>
<sequence length="197" mass="22665">MSETLGKLKESNDSDNEDCSWMMSRDVELILESHDKQVQEKITTTHSPGKQQSDVAGLVQRDNLEQKPEELNVLLNDNLDTPEGNLHIRLAKLKEQQLKNGERLRNLKRVKAYKEKNNLETLERLIIKWRNSCQEALNELIQFAPQEPKPTMRQLLSHLSINPSLVEFDKKTQEFFKSMPAPEIAVQDTTSKIADTS</sequence>
<dbReference type="PANTHER" id="PTHR28643:SF1">
    <property type="entry name" value="SWI5-DEPENDENT RECOMBINATION DNA REPAIR PROTEIN 1 HOMOLOG"/>
    <property type="match status" value="1"/>
</dbReference>
<evidence type="ECO:0000313" key="12">
    <source>
        <dbReference type="Proteomes" id="UP000007875"/>
    </source>
</evidence>
<dbReference type="GO" id="GO:0003713">
    <property type="term" value="F:transcription coactivator activity"/>
    <property type="evidence" value="ECO:0007669"/>
    <property type="project" value="InterPro"/>
</dbReference>
<reference evidence="11" key="2">
    <citation type="submission" date="2025-08" db="UniProtKB">
        <authorList>
            <consortium name="Ensembl"/>
        </authorList>
    </citation>
    <scope>IDENTIFICATION</scope>
</reference>
<comment type="similarity">
    <text evidence="2">Belongs to the SFR1/MEI5 family.</text>
</comment>
<dbReference type="GO" id="GO:0000724">
    <property type="term" value="P:double-strand break repair via homologous recombination"/>
    <property type="evidence" value="ECO:0007669"/>
    <property type="project" value="InterPro"/>
</dbReference>
<dbReference type="GO" id="GO:0032798">
    <property type="term" value="C:Swi5-Sfr1 complex"/>
    <property type="evidence" value="ECO:0007669"/>
    <property type="project" value="InterPro"/>
</dbReference>
<accession>H2YWC1</accession>
<dbReference type="Ensembl" id="ENSCSAVT00000009750.1">
    <property type="protein sequence ID" value="ENSCSAVP00000009632.1"/>
    <property type="gene ID" value="ENSCSAVG00000005654.1"/>
</dbReference>
<keyword evidence="8" id="KW-0234">DNA repair</keyword>
<dbReference type="Gene3D" id="6.10.140.1020">
    <property type="match status" value="1"/>
</dbReference>
<dbReference type="InterPro" id="IPR018468">
    <property type="entry name" value="SFR1/Mei5"/>
</dbReference>
<dbReference type="PANTHER" id="PTHR28643">
    <property type="entry name" value="SWI5-DEPENDENT RECOMBINATION DNA REPAIR PROTEIN 1 HOMOLOG"/>
    <property type="match status" value="1"/>
</dbReference>
<keyword evidence="7" id="KW-0804">Transcription</keyword>
<dbReference type="Proteomes" id="UP000007875">
    <property type="component" value="Unassembled WGS sequence"/>
</dbReference>
<dbReference type="eggNOG" id="ENOG502S1QX">
    <property type="taxonomic scope" value="Eukaryota"/>
</dbReference>
<reference evidence="11" key="3">
    <citation type="submission" date="2025-09" db="UniProtKB">
        <authorList>
            <consortium name="Ensembl"/>
        </authorList>
    </citation>
    <scope>IDENTIFICATION</scope>
</reference>